<dbReference type="KEGG" id="vcop:MM50RIKEN_10980"/>
<evidence type="ECO:0000313" key="3">
    <source>
        <dbReference type="Proteomes" id="UP000681035"/>
    </source>
</evidence>
<reference evidence="2" key="1">
    <citation type="submission" date="2020-09" db="EMBL/GenBank/DDBJ databases">
        <title>New species isolated from human feces.</title>
        <authorList>
            <person name="Kitahara M."/>
            <person name="Shigeno Y."/>
            <person name="Shime M."/>
            <person name="Matsumoto Y."/>
            <person name="Nakamura S."/>
            <person name="Motooka D."/>
            <person name="Fukuoka S."/>
            <person name="Nishikawa H."/>
            <person name="Benno Y."/>
        </authorList>
    </citation>
    <scope>NUCLEOTIDE SEQUENCE</scope>
    <source>
        <strain evidence="2">MM50</strain>
    </source>
</reference>
<dbReference type="EMBL" id="AP023418">
    <property type="protein sequence ID" value="BCK81335.1"/>
    <property type="molecule type" value="Genomic_DNA"/>
</dbReference>
<keyword evidence="1" id="KW-1133">Transmembrane helix</keyword>
<gene>
    <name evidence="2" type="ORF">MM50RIKEN_10980</name>
</gene>
<proteinExistence type="predicted"/>
<dbReference type="RefSeq" id="WP_213542085.1">
    <property type="nucleotide sequence ID" value="NZ_AP023418.1"/>
</dbReference>
<accession>A0A810Q459</accession>
<feature type="transmembrane region" description="Helical" evidence="1">
    <location>
        <begin position="34"/>
        <end position="55"/>
    </location>
</feature>
<name>A0A810Q459_9FIRM</name>
<sequence length="65" mass="7679">MWKKHKHLFLFPAAVLGILAVCWMSGRVSEFNKWYLIIAGTVGLYCWVSELVELLRERKKEKEEP</sequence>
<dbReference type="AlphaFoldDB" id="A0A810Q459"/>
<dbReference type="Proteomes" id="UP000681035">
    <property type="component" value="Chromosome"/>
</dbReference>
<keyword evidence="3" id="KW-1185">Reference proteome</keyword>
<evidence type="ECO:0000313" key="2">
    <source>
        <dbReference type="EMBL" id="BCK81335.1"/>
    </source>
</evidence>
<keyword evidence="1" id="KW-0472">Membrane</keyword>
<keyword evidence="1" id="KW-0812">Transmembrane</keyword>
<protein>
    <submittedName>
        <fullName evidence="2">Uncharacterized protein</fullName>
    </submittedName>
</protein>
<evidence type="ECO:0000256" key="1">
    <source>
        <dbReference type="SAM" id="Phobius"/>
    </source>
</evidence>
<organism evidence="2 3">
    <name type="scientific">Vescimonas coprocola</name>
    <dbReference type="NCBI Taxonomy" id="2714355"/>
    <lineage>
        <taxon>Bacteria</taxon>
        <taxon>Bacillati</taxon>
        <taxon>Bacillota</taxon>
        <taxon>Clostridia</taxon>
        <taxon>Eubacteriales</taxon>
        <taxon>Oscillospiraceae</taxon>
        <taxon>Vescimonas</taxon>
    </lineage>
</organism>